<accession>A0A2N3X0G0</accession>
<keyword evidence="3" id="KW-1185">Reference proteome</keyword>
<dbReference type="InterPro" id="IPR010093">
    <property type="entry name" value="SinI_DNA-bd"/>
</dbReference>
<dbReference type="AlphaFoldDB" id="A0A2N3X0G0"/>
<dbReference type="NCBIfam" id="TIGR01764">
    <property type="entry name" value="excise"/>
    <property type="match status" value="1"/>
</dbReference>
<feature type="domain" description="Helix-turn-helix" evidence="1">
    <location>
        <begin position="48"/>
        <end position="96"/>
    </location>
</feature>
<dbReference type="EMBL" id="PJMY01000002">
    <property type="protein sequence ID" value="PKV99604.1"/>
    <property type="molecule type" value="Genomic_DNA"/>
</dbReference>
<proteinExistence type="predicted"/>
<evidence type="ECO:0000259" key="1">
    <source>
        <dbReference type="Pfam" id="PF12728"/>
    </source>
</evidence>
<protein>
    <submittedName>
        <fullName evidence="2">Excisionase family DNA binding protein</fullName>
    </submittedName>
</protein>
<name>A0A2N3X0G0_9PSEU</name>
<reference evidence="2 3" key="1">
    <citation type="submission" date="2017-12" db="EMBL/GenBank/DDBJ databases">
        <title>Sequencing the genomes of 1000 Actinobacteria strains.</title>
        <authorList>
            <person name="Klenk H.-P."/>
        </authorList>
    </citation>
    <scope>NUCLEOTIDE SEQUENCE [LARGE SCALE GENOMIC DNA]</scope>
    <source>
        <strain evidence="2 3">DSM 45165</strain>
    </source>
</reference>
<organism evidence="2 3">
    <name type="scientific">Amycolatopsis echigonensis</name>
    <dbReference type="NCBI Taxonomy" id="2576905"/>
    <lineage>
        <taxon>Bacteria</taxon>
        <taxon>Bacillati</taxon>
        <taxon>Actinomycetota</taxon>
        <taxon>Actinomycetes</taxon>
        <taxon>Pseudonocardiales</taxon>
        <taxon>Pseudonocardiaceae</taxon>
        <taxon>Amycolatopsis</taxon>
    </lineage>
</organism>
<sequence length="106" mass="11588">MQGDQDKPAVSVGDLAISDAFAHRFATIVGDVVAQRLRELPGGQPRVLLTVEEAADRLAIGRSVVYALLRSRQLESVTIGRTRRVPAAAVDEFVARLRKEQNEPPQ</sequence>
<evidence type="ECO:0000313" key="3">
    <source>
        <dbReference type="Proteomes" id="UP000233750"/>
    </source>
</evidence>
<gene>
    <name evidence="2" type="ORF">ATK30_0584</name>
</gene>
<dbReference type="Pfam" id="PF12728">
    <property type="entry name" value="HTH_17"/>
    <property type="match status" value="1"/>
</dbReference>
<dbReference type="InterPro" id="IPR041657">
    <property type="entry name" value="HTH_17"/>
</dbReference>
<dbReference type="Proteomes" id="UP000233750">
    <property type="component" value="Unassembled WGS sequence"/>
</dbReference>
<dbReference type="RefSeq" id="WP_244194486.1">
    <property type="nucleotide sequence ID" value="NZ_PJMY01000002.1"/>
</dbReference>
<evidence type="ECO:0000313" key="2">
    <source>
        <dbReference type="EMBL" id="PKV99604.1"/>
    </source>
</evidence>
<comment type="caution">
    <text evidence="2">The sequence shown here is derived from an EMBL/GenBank/DDBJ whole genome shotgun (WGS) entry which is preliminary data.</text>
</comment>
<dbReference type="GO" id="GO:0003677">
    <property type="term" value="F:DNA binding"/>
    <property type="evidence" value="ECO:0007669"/>
    <property type="project" value="InterPro"/>
</dbReference>